<organism evidence="1 2">
    <name type="scientific">Eumeta variegata</name>
    <name type="common">Bagworm moth</name>
    <name type="synonym">Eumeta japonica</name>
    <dbReference type="NCBI Taxonomy" id="151549"/>
    <lineage>
        <taxon>Eukaryota</taxon>
        <taxon>Metazoa</taxon>
        <taxon>Ecdysozoa</taxon>
        <taxon>Arthropoda</taxon>
        <taxon>Hexapoda</taxon>
        <taxon>Insecta</taxon>
        <taxon>Pterygota</taxon>
        <taxon>Neoptera</taxon>
        <taxon>Endopterygota</taxon>
        <taxon>Lepidoptera</taxon>
        <taxon>Glossata</taxon>
        <taxon>Ditrysia</taxon>
        <taxon>Tineoidea</taxon>
        <taxon>Psychidae</taxon>
        <taxon>Oiketicinae</taxon>
        <taxon>Eumeta</taxon>
    </lineage>
</organism>
<evidence type="ECO:0000313" key="2">
    <source>
        <dbReference type="Proteomes" id="UP000299102"/>
    </source>
</evidence>
<dbReference type="EMBL" id="BGZK01000550">
    <property type="protein sequence ID" value="GBP49692.1"/>
    <property type="molecule type" value="Genomic_DNA"/>
</dbReference>
<gene>
    <name evidence="1" type="ORF">EVAR_33326_1</name>
</gene>
<name>A0A4C1WGR0_EUMVA</name>
<accession>A0A4C1WGR0</accession>
<proteinExistence type="predicted"/>
<protein>
    <submittedName>
        <fullName evidence="1">Uncharacterized protein</fullName>
    </submittedName>
</protein>
<reference evidence="1 2" key="1">
    <citation type="journal article" date="2019" name="Commun. Biol.">
        <title>The bagworm genome reveals a unique fibroin gene that provides high tensile strength.</title>
        <authorList>
            <person name="Kono N."/>
            <person name="Nakamura H."/>
            <person name="Ohtoshi R."/>
            <person name="Tomita M."/>
            <person name="Numata K."/>
            <person name="Arakawa K."/>
        </authorList>
    </citation>
    <scope>NUCLEOTIDE SEQUENCE [LARGE SCALE GENOMIC DNA]</scope>
</reference>
<sequence length="153" mass="17254">MHVKTLDSALTPAHEPDGCTGRARAYLVYCDPTKPSNRVTNIRLRRGRSRERWRDEIDGGAPEREEVTRCLRALPVNQTIPLLESRLRIRHFNAPRRPASRATAPLALAQSRRCIVIGCDARARRHALDAQVSAWVESAIGEFRDNGKNELAH</sequence>
<evidence type="ECO:0000313" key="1">
    <source>
        <dbReference type="EMBL" id="GBP49692.1"/>
    </source>
</evidence>
<keyword evidence="2" id="KW-1185">Reference proteome</keyword>
<dbReference type="Proteomes" id="UP000299102">
    <property type="component" value="Unassembled WGS sequence"/>
</dbReference>
<dbReference type="AlphaFoldDB" id="A0A4C1WGR0"/>
<comment type="caution">
    <text evidence="1">The sequence shown here is derived from an EMBL/GenBank/DDBJ whole genome shotgun (WGS) entry which is preliminary data.</text>
</comment>